<evidence type="ECO:0000313" key="4">
    <source>
        <dbReference type="EMBL" id="MBB0231822.1"/>
    </source>
</evidence>
<dbReference type="Gene3D" id="1.10.1660.10">
    <property type="match status" value="1"/>
</dbReference>
<feature type="compositionally biased region" description="Basic and acidic residues" evidence="2">
    <location>
        <begin position="224"/>
        <end position="244"/>
    </location>
</feature>
<dbReference type="GO" id="GO:0003677">
    <property type="term" value="F:DNA binding"/>
    <property type="evidence" value="ECO:0007669"/>
    <property type="project" value="UniProtKB-KW"/>
</dbReference>
<protein>
    <submittedName>
        <fullName evidence="4">MerR family transcriptional regulator</fullName>
    </submittedName>
</protein>
<keyword evidence="5" id="KW-1185">Reference proteome</keyword>
<feature type="domain" description="HTH merR-type" evidence="3">
    <location>
        <begin position="101"/>
        <end position="164"/>
    </location>
</feature>
<dbReference type="InterPro" id="IPR047057">
    <property type="entry name" value="MerR_fam"/>
</dbReference>
<dbReference type="GO" id="GO:0003700">
    <property type="term" value="F:DNA-binding transcription factor activity"/>
    <property type="evidence" value="ECO:0007669"/>
    <property type="project" value="InterPro"/>
</dbReference>
<gene>
    <name evidence="4" type="ORF">FOE67_20560</name>
</gene>
<dbReference type="AlphaFoldDB" id="A0A7W3T6F0"/>
<comment type="caution">
    <text evidence="4">The sequence shown here is derived from an EMBL/GenBank/DDBJ whole genome shotgun (WGS) entry which is preliminary data.</text>
</comment>
<evidence type="ECO:0000313" key="5">
    <source>
        <dbReference type="Proteomes" id="UP000530234"/>
    </source>
</evidence>
<dbReference type="PANTHER" id="PTHR30204:SF3">
    <property type="entry name" value="HTH MERR-TYPE DOMAIN-CONTAINING PROTEIN"/>
    <property type="match status" value="1"/>
</dbReference>
<evidence type="ECO:0000256" key="2">
    <source>
        <dbReference type="SAM" id="MobiDB-lite"/>
    </source>
</evidence>
<name>A0A7W3T6F0_9ACTN</name>
<organism evidence="4 5">
    <name type="scientific">Streptomyces calidiresistens</name>
    <dbReference type="NCBI Taxonomy" id="1485586"/>
    <lineage>
        <taxon>Bacteria</taxon>
        <taxon>Bacillati</taxon>
        <taxon>Actinomycetota</taxon>
        <taxon>Actinomycetes</taxon>
        <taxon>Kitasatosporales</taxon>
        <taxon>Streptomycetaceae</taxon>
        <taxon>Streptomyces</taxon>
    </lineage>
</organism>
<sequence length="252" mass="26827">MSRTAERRRRVRGDRRDGWGRPEARPGSAATCRTEAGVIGNGNGKAVGGVRTLRGSSLSRSVPRPALRRTVVAQGRNPESPGRGAAPAPELGYRGPSACAAAGITYRQLDYWARTGLVEPSIRPARGSGTQRLYGSRDVLVLKVVKRLLDAGVSLQSIRAAAVVLRAADPAELPDMTLLSDGVVVHRCSSAEEVAELLRDGRGVFGIAVGAVWSDVRAALAELPGERADTGEQTDTVHPDDELARRRRRGTP</sequence>
<feature type="compositionally biased region" description="Basic residues" evidence="2">
    <location>
        <begin position="1"/>
        <end position="13"/>
    </location>
</feature>
<keyword evidence="1" id="KW-0238">DNA-binding</keyword>
<dbReference type="InterPro" id="IPR000551">
    <property type="entry name" value="MerR-type_HTH_dom"/>
</dbReference>
<dbReference type="SMART" id="SM00422">
    <property type="entry name" value="HTH_MERR"/>
    <property type="match status" value="1"/>
</dbReference>
<dbReference type="PANTHER" id="PTHR30204">
    <property type="entry name" value="REDOX-CYCLING DRUG-SENSING TRANSCRIPTIONAL ACTIVATOR SOXR"/>
    <property type="match status" value="1"/>
</dbReference>
<reference evidence="5" key="1">
    <citation type="submission" date="2019-10" db="EMBL/GenBank/DDBJ databases">
        <title>Streptomyces sp. nov., a novel actinobacterium isolated from alkaline environment.</title>
        <authorList>
            <person name="Golinska P."/>
        </authorList>
    </citation>
    <scope>NUCLEOTIDE SEQUENCE [LARGE SCALE GENOMIC DNA]</scope>
    <source>
        <strain evidence="5">DSM 42108</strain>
    </source>
</reference>
<evidence type="ECO:0000256" key="1">
    <source>
        <dbReference type="ARBA" id="ARBA00023125"/>
    </source>
</evidence>
<proteinExistence type="predicted"/>
<dbReference type="PROSITE" id="PS50937">
    <property type="entry name" value="HTH_MERR_2"/>
    <property type="match status" value="1"/>
</dbReference>
<feature type="region of interest" description="Disordered" evidence="2">
    <location>
        <begin position="224"/>
        <end position="252"/>
    </location>
</feature>
<accession>A0A7W3T6F0</accession>
<dbReference type="EMBL" id="VKHS01000644">
    <property type="protein sequence ID" value="MBB0231822.1"/>
    <property type="molecule type" value="Genomic_DNA"/>
</dbReference>
<dbReference type="Pfam" id="PF13411">
    <property type="entry name" value="MerR_1"/>
    <property type="match status" value="1"/>
</dbReference>
<feature type="compositionally biased region" description="Basic and acidic residues" evidence="2">
    <location>
        <begin position="14"/>
        <end position="24"/>
    </location>
</feature>
<evidence type="ECO:0000259" key="3">
    <source>
        <dbReference type="PROSITE" id="PS50937"/>
    </source>
</evidence>
<dbReference type="Proteomes" id="UP000530234">
    <property type="component" value="Unassembled WGS sequence"/>
</dbReference>
<dbReference type="SUPFAM" id="SSF46955">
    <property type="entry name" value="Putative DNA-binding domain"/>
    <property type="match status" value="1"/>
</dbReference>
<dbReference type="InterPro" id="IPR009061">
    <property type="entry name" value="DNA-bd_dom_put_sf"/>
</dbReference>
<feature type="region of interest" description="Disordered" evidence="2">
    <location>
        <begin position="1"/>
        <end position="90"/>
    </location>
</feature>